<accession>A0A8J4H1J3</accession>
<dbReference type="SUPFAM" id="SSF52833">
    <property type="entry name" value="Thioredoxin-like"/>
    <property type="match status" value="1"/>
</dbReference>
<sequence>MGKVDFVKLFGGKGEEYQVVETFEVKDRFPLPESISVREDGQFILTCFLSLSCPVCIELLPELPELFASYDMQFVLFIYGLEEEIGSLKEHFQFSFPVVRIADNELRETYKVPVTPYVYMLSADKTVIDHVGIDTRPELETLCNAYTGRK</sequence>
<evidence type="ECO:0008006" key="3">
    <source>
        <dbReference type="Google" id="ProtNLM"/>
    </source>
</evidence>
<dbReference type="Proteomes" id="UP000677918">
    <property type="component" value="Unassembled WGS sequence"/>
</dbReference>
<comment type="caution">
    <text evidence="1">The sequence shown here is derived from an EMBL/GenBank/DDBJ whole genome shotgun (WGS) entry which is preliminary data.</text>
</comment>
<dbReference type="InterPro" id="IPR036249">
    <property type="entry name" value="Thioredoxin-like_sf"/>
</dbReference>
<dbReference type="RefSeq" id="WP_213409905.1">
    <property type="nucleotide sequence ID" value="NZ_BOVK01000002.1"/>
</dbReference>
<dbReference type="EMBL" id="BOVK01000002">
    <property type="protein sequence ID" value="GIQ67299.1"/>
    <property type="molecule type" value="Genomic_DNA"/>
</dbReference>
<proteinExistence type="predicted"/>
<name>A0A8J4H1J3_9BACL</name>
<dbReference type="Gene3D" id="3.40.30.10">
    <property type="entry name" value="Glutaredoxin"/>
    <property type="match status" value="1"/>
</dbReference>
<reference evidence="1" key="1">
    <citation type="submission" date="2021-04" db="EMBL/GenBank/DDBJ databases">
        <title>Draft genome sequence of Xylanibacillus composti strain K13.</title>
        <authorList>
            <person name="Uke A."/>
            <person name="Chhe C."/>
            <person name="Baramee S."/>
            <person name="Kosugi A."/>
        </authorList>
    </citation>
    <scope>NUCLEOTIDE SEQUENCE</scope>
    <source>
        <strain evidence="1">K13</strain>
    </source>
</reference>
<organism evidence="1 2">
    <name type="scientific">Xylanibacillus composti</name>
    <dbReference type="NCBI Taxonomy" id="1572762"/>
    <lineage>
        <taxon>Bacteria</taxon>
        <taxon>Bacillati</taxon>
        <taxon>Bacillota</taxon>
        <taxon>Bacilli</taxon>
        <taxon>Bacillales</taxon>
        <taxon>Paenibacillaceae</taxon>
        <taxon>Xylanibacillus</taxon>
    </lineage>
</organism>
<dbReference type="AlphaFoldDB" id="A0A8J4H1J3"/>
<keyword evidence="2" id="KW-1185">Reference proteome</keyword>
<evidence type="ECO:0000313" key="1">
    <source>
        <dbReference type="EMBL" id="GIQ67299.1"/>
    </source>
</evidence>
<evidence type="ECO:0000313" key="2">
    <source>
        <dbReference type="Proteomes" id="UP000677918"/>
    </source>
</evidence>
<protein>
    <recommendedName>
        <fullName evidence="3">Thioredoxin domain-containing protein</fullName>
    </recommendedName>
</protein>
<gene>
    <name evidence="1" type="ORF">XYCOK13_01230</name>
</gene>